<evidence type="ECO:0000256" key="1">
    <source>
        <dbReference type="ARBA" id="ARBA00009860"/>
    </source>
</evidence>
<sequence>MSNPDSDPSTTVVEEAELIEDGPKHALQNKWKFWYFENNKDKSWEENLRVVSEFYTVEDFWSIYNHIKNASELKTGCSYFVFKDGVKPMWEDPVNRPGGRWLISFDRRLRPQLDNQWLEVLLCLIGEAFDDDGDDICGVVVDIRGKMDKISVWTSDCKNKERILNIGKVIKTRLSLPNNHMTYESHEATSNKTSSSAKSLLTL</sequence>
<reference evidence="8" key="1">
    <citation type="journal article" date="2019" name="Sci. Rep.">
        <title>No signal of deleterious mutation accumulation in conserved gene sequences of extant asexual hexapods.</title>
        <authorList>
            <person name="Brandt A."/>
            <person name="Bast J."/>
            <person name="Scheu S."/>
            <person name="Meusemann K."/>
            <person name="Donath A."/>
            <person name="Schuette K."/>
            <person name="Machida R."/>
            <person name="Kraaijeveld K."/>
        </authorList>
    </citation>
    <scope>NUCLEOTIDE SEQUENCE</scope>
    <source>
        <strain evidence="8">OG9567</strain>
    </source>
</reference>
<dbReference type="Pfam" id="PF01652">
    <property type="entry name" value="IF4E"/>
    <property type="match status" value="1"/>
</dbReference>
<dbReference type="GO" id="GO:0000340">
    <property type="term" value="F:RNA 7-methylguanosine cap binding"/>
    <property type="evidence" value="ECO:0007669"/>
    <property type="project" value="TreeGrafter"/>
</dbReference>
<dbReference type="PANTHER" id="PTHR11960:SF8">
    <property type="entry name" value="EUKARYOTIC TRANSLATION INITIATION FACTOR 4E1-RELATED"/>
    <property type="match status" value="1"/>
</dbReference>
<organism evidence="8">
    <name type="scientific">Isotomurus palustris</name>
    <dbReference type="NCBI Taxonomy" id="36144"/>
    <lineage>
        <taxon>Eukaryota</taxon>
        <taxon>Metazoa</taxon>
        <taxon>Ecdysozoa</taxon>
        <taxon>Arthropoda</taxon>
        <taxon>Hexapoda</taxon>
        <taxon>Collembola</taxon>
        <taxon>Entomobryomorpha</taxon>
        <taxon>Isotomoidea</taxon>
        <taxon>Isotomidae</taxon>
        <taxon>Isotominae</taxon>
        <taxon>Isotomurus</taxon>
    </lineage>
</organism>
<dbReference type="InterPro" id="IPR001040">
    <property type="entry name" value="TIF_eIF_4E"/>
</dbReference>
<dbReference type="PANTHER" id="PTHR11960">
    <property type="entry name" value="EUKARYOTIC TRANSLATION INITIATION FACTOR 4E RELATED"/>
    <property type="match status" value="1"/>
</dbReference>
<keyword evidence="3" id="KW-0810">Translation regulation</keyword>
<protein>
    <submittedName>
        <fullName evidence="8">Eukaryotic translation initiation factor 4e</fullName>
    </submittedName>
</protein>
<feature type="compositionally biased region" description="Low complexity" evidence="7">
    <location>
        <begin position="190"/>
        <end position="203"/>
    </location>
</feature>
<dbReference type="InterPro" id="IPR023398">
    <property type="entry name" value="TIF_eIF4e-like"/>
</dbReference>
<evidence type="ECO:0000313" key="8">
    <source>
        <dbReference type="EMBL" id="QBH73399.1"/>
    </source>
</evidence>
<keyword evidence="5 6" id="KW-0648">Protein biosynthesis</keyword>
<accession>A0A481SXT1</accession>
<comment type="similarity">
    <text evidence="1 6">Belongs to the eukaryotic initiation factor 4E family.</text>
</comment>
<name>A0A481SXT1_9HEXA</name>
<dbReference type="AlphaFoldDB" id="A0A481SXT1"/>
<evidence type="ECO:0000256" key="7">
    <source>
        <dbReference type="SAM" id="MobiDB-lite"/>
    </source>
</evidence>
<dbReference type="SUPFAM" id="SSF55418">
    <property type="entry name" value="eIF4e-like"/>
    <property type="match status" value="1"/>
</dbReference>
<evidence type="ECO:0000256" key="2">
    <source>
        <dbReference type="ARBA" id="ARBA00022540"/>
    </source>
</evidence>
<evidence type="ECO:0000256" key="6">
    <source>
        <dbReference type="RuleBase" id="RU004374"/>
    </source>
</evidence>
<evidence type="ECO:0000256" key="3">
    <source>
        <dbReference type="ARBA" id="ARBA00022845"/>
    </source>
</evidence>
<dbReference type="GO" id="GO:0003743">
    <property type="term" value="F:translation initiation factor activity"/>
    <property type="evidence" value="ECO:0007669"/>
    <property type="project" value="UniProtKB-KW"/>
</dbReference>
<evidence type="ECO:0000256" key="4">
    <source>
        <dbReference type="ARBA" id="ARBA00022884"/>
    </source>
</evidence>
<keyword evidence="4 6" id="KW-0694">RNA-binding</keyword>
<dbReference type="EMBL" id="MH638009">
    <property type="protein sequence ID" value="QBH73399.1"/>
    <property type="molecule type" value="mRNA"/>
</dbReference>
<evidence type="ECO:0000256" key="5">
    <source>
        <dbReference type="ARBA" id="ARBA00022917"/>
    </source>
</evidence>
<dbReference type="GO" id="GO:0016281">
    <property type="term" value="C:eukaryotic translation initiation factor 4F complex"/>
    <property type="evidence" value="ECO:0007669"/>
    <property type="project" value="TreeGrafter"/>
</dbReference>
<dbReference type="GO" id="GO:0006417">
    <property type="term" value="P:regulation of translation"/>
    <property type="evidence" value="ECO:0007669"/>
    <property type="project" value="UniProtKB-KW"/>
</dbReference>
<keyword evidence="2 6" id="KW-0396">Initiation factor</keyword>
<feature type="region of interest" description="Disordered" evidence="7">
    <location>
        <begin position="184"/>
        <end position="203"/>
    </location>
</feature>
<proteinExistence type="evidence at transcript level"/>
<dbReference type="Gene3D" id="3.30.760.10">
    <property type="entry name" value="RNA Cap, Translation Initiation Factor Eif4e"/>
    <property type="match status" value="1"/>
</dbReference>